<feature type="domain" description="SLH" evidence="3">
    <location>
        <begin position="1998"/>
        <end position="2059"/>
    </location>
</feature>
<dbReference type="InterPro" id="IPR001304">
    <property type="entry name" value="C-type_lectin-like"/>
</dbReference>
<dbReference type="PROSITE" id="PS50041">
    <property type="entry name" value="C_TYPE_LECTIN_2"/>
    <property type="match status" value="2"/>
</dbReference>
<comment type="caution">
    <text evidence="4">The sequence shown here is derived from an EMBL/GenBank/DDBJ whole genome shotgun (WGS) entry which is preliminary data.</text>
</comment>
<evidence type="ECO:0000259" key="3">
    <source>
        <dbReference type="PROSITE" id="PS51272"/>
    </source>
</evidence>
<organism evidence="4 5">
    <name type="scientific">Desulfuribacillus alkaliarsenatis</name>
    <dbReference type="NCBI Taxonomy" id="766136"/>
    <lineage>
        <taxon>Bacteria</taxon>
        <taxon>Bacillati</taxon>
        <taxon>Bacillota</taxon>
        <taxon>Desulfuribacillia</taxon>
        <taxon>Desulfuribacillales</taxon>
        <taxon>Desulfuribacillaceae</taxon>
        <taxon>Desulfuribacillus</taxon>
    </lineage>
</organism>
<evidence type="ECO:0000313" key="4">
    <source>
        <dbReference type="EMBL" id="OEF96577.1"/>
    </source>
</evidence>
<dbReference type="RefSeq" id="WP_069643586.1">
    <property type="nucleotide sequence ID" value="NZ_MIJE01000031.1"/>
</dbReference>
<reference evidence="4 5" key="1">
    <citation type="submission" date="2016-09" db="EMBL/GenBank/DDBJ databases">
        <title>Draft genome sequence for the type strain of Desulfuribacillus alkaliarsenatis AHT28, an obligately anaerobic, sulfidogenic bacterium isolated from Russian soda lake sediments.</title>
        <authorList>
            <person name="Abin C.A."/>
            <person name="Hollibaugh J.T."/>
        </authorList>
    </citation>
    <scope>NUCLEOTIDE SEQUENCE [LARGE SCALE GENOMIC DNA]</scope>
    <source>
        <strain evidence="4 5">AHT28</strain>
    </source>
</reference>
<dbReference type="Gene3D" id="3.10.100.10">
    <property type="entry name" value="Mannose-Binding Protein A, subunit A"/>
    <property type="match status" value="2"/>
</dbReference>
<evidence type="ECO:0000256" key="1">
    <source>
        <dbReference type="SAM" id="MobiDB-lite"/>
    </source>
</evidence>
<evidence type="ECO:0008006" key="6">
    <source>
        <dbReference type="Google" id="ProtNLM"/>
    </source>
</evidence>
<dbReference type="InterPro" id="IPR011493">
    <property type="entry name" value="GLUG"/>
</dbReference>
<protein>
    <recommendedName>
        <fullName evidence="6">SLH domain-containing protein</fullName>
    </recommendedName>
</protein>
<feature type="region of interest" description="Disordered" evidence="1">
    <location>
        <begin position="1044"/>
        <end position="1068"/>
    </location>
</feature>
<dbReference type="Pfam" id="PF00395">
    <property type="entry name" value="SLH"/>
    <property type="match status" value="3"/>
</dbReference>
<dbReference type="PROSITE" id="PS51272">
    <property type="entry name" value="SLH"/>
    <property type="match status" value="3"/>
</dbReference>
<dbReference type="STRING" id="766136.BHF68_07990"/>
<feature type="domain" description="SLH" evidence="3">
    <location>
        <begin position="1933"/>
        <end position="1997"/>
    </location>
</feature>
<accession>A0A1E5G0Y8</accession>
<dbReference type="Pfam" id="PF26628">
    <property type="entry name" value="DUF8202"/>
    <property type="match status" value="1"/>
</dbReference>
<keyword evidence="5" id="KW-1185">Reference proteome</keyword>
<dbReference type="InterPro" id="IPR016186">
    <property type="entry name" value="C-type_lectin-like/link_sf"/>
</dbReference>
<dbReference type="PANTHER" id="PTHR43308:SF1">
    <property type="entry name" value="OUTER MEMBRANE PROTEIN ALPHA"/>
    <property type="match status" value="1"/>
</dbReference>
<dbReference type="InterPro" id="IPR058515">
    <property type="entry name" value="DUF8202"/>
</dbReference>
<dbReference type="SUPFAM" id="SSF49899">
    <property type="entry name" value="Concanavalin A-like lectins/glucanases"/>
    <property type="match status" value="1"/>
</dbReference>
<evidence type="ECO:0000259" key="2">
    <source>
        <dbReference type="PROSITE" id="PS50041"/>
    </source>
</evidence>
<dbReference type="InterPro" id="IPR001119">
    <property type="entry name" value="SLH_dom"/>
</dbReference>
<dbReference type="InterPro" id="IPR013320">
    <property type="entry name" value="ConA-like_dom_sf"/>
</dbReference>
<dbReference type="SUPFAM" id="SSF56436">
    <property type="entry name" value="C-type lectin-like"/>
    <property type="match status" value="2"/>
</dbReference>
<feature type="domain" description="C-type lectin" evidence="2">
    <location>
        <begin position="499"/>
        <end position="616"/>
    </location>
</feature>
<dbReference type="OrthoDB" id="9807519at2"/>
<dbReference type="Gene3D" id="2.160.20.110">
    <property type="match status" value="1"/>
</dbReference>
<name>A0A1E5G0Y8_9FIRM</name>
<sequence length="2151" mass="228505">MLKQKRLQSMRKGLSRFLVFVMLWSLLAGAFPSVALAGADPGLGGLPGASTEYAAGGSAVAIAPNATITAISGVDFDDVADGDVITFNVRITNAAAGDELSEPSVAGVTSTYDGATGVLTIASEVSGGFTGTDAFNAIQEALQEVTYHNTNPVPVEGERTIEIALESIGSKKYFPGTGHLYEEVYEGYTGALDLYGAISWEDARDDAAEENVIGLAGYLATVTSGDEQQFIVQNVLGTGGGSDDFHTYNSAWIGAENDNLDLISHDYRWKTGPETGNSVEIGALTWYPTHPLVNGKYLSLIRHNVSFGQGWTYYEAYNYASAYIVEYGDTPLNLHGTVTVDVTADFADLGLTDLPGTTIEFAAAGSELVAPGVVLAGDPAIKNDIADGERITFEVRIAEGFDATAGDTLSAPSGANVTSTYNSSTGVLTIVSDEISSSGFTGADAFAAIQAELRQIEYSSNTAGDVKISIDLRSIGDKKYFRGTGHLYEEVYGGFWAFSWNTAKTAAEGNQVLGEQGYLATVTSAAENAFITSRVINANVLGDSGLFSWIGAQNRAVWPAGNGAFHWETGPEENDQFFTGNYLTGTPVESRYSNWMLGQPQVFARDIAMSRYIGSWIAHFDFYQVSGYIVEYGTGSLNLHGDVDVRVTPTDGFGVTRAFNVSYVQGEQAKQIAPSVSVVGTDGEVLGDFTVEITGGFEDGDILAVPAVTGVSSSYDAGTGVLSLSTDPADFDAIQAALRQITFYGTEVGTRTITIKHDGTELDSFTVEVTASDFASGSGTADDPWIITTPEHLDNVRKYLGLEHADKHFKLGNDIDLADSEYVDPPNGWDPIGDSDDPFQGSFNGDGQSITGLFIDRSAATSGVGLFGQVGEAGILSDVHVVLDEDGVEGNLRVGGLVGSNSGTIIHCSVTGEPDGAIEGAAYIGGLVGYNNGTVLRSFATVPAGSPGRDYAGGLIGHNVGGTITESYATGSVLGWDNIGGLVGENDEGSITNSYALGSVEGNSNIGGLIGYNDDGEITNTYAAGSVTGTTNVGGLIGDNSGGTVNDSYYDEETTGQEDTGKGIPTSTNDMKIQGTYTPEWDFIDIWGMVGHMNDGYPYLRWQQVSGPPGPPIVSAYPGGVSTGLISWVDIENNKVLGDGTQIASLDDSVGSVNWNPIDAQNDFIADAINFNGGMEVGRYYTRIPFDITDTAREVFSIQGPKQGVTMNGFPWNFGGEGGDAQQVVDIFRSDLIRVSLGASVNEDTQKVSVDSGFSLGNADLLNVVRTTNELTVALNGVQIGERDELPGVQFGGAGGITPYYIGAGHNSVFNGLISEVIVYSRELDPDEKLRVNSYLALKYGLTLDSNYVASNGTTTMWTSASNDGYGHRITGIGRDDDSGLLQKQSKSQANGTNVTIALGDSIAATNAENANNIDSDLSFFVFSDNGEDANYIVSTIEEPDTSAPLNRMERVYKVEKTNWTDTDVTLKLDGTEDLGDIYLVTSTDGTTFANPTSARKLDEHGEITVDSSELQYFTFAKVSEIPAAPTGLTAVAPTTSANDDGQITGVSDALEYRLQPSGAWVSVPTGANEITGLAPGTYEVRVAEDGDTPAGAITEIVVPEVPAAPTGLTAVAPTTSANDDGQITGVSDALEYRLQPSGAWVSVPTGANEITGLAPGTYEVRVAEDGDTPAGAITEITVPGYTAPPADDDDSSGDDGGSTVPPTDDDGTTTPATEVITVDVEVDGITGSDVATRIPISRETQANGSKHDSVSLTVDQAREAVQTAVNSERNIARIVIPDANDEVSQVEVNVELQSVQEISAQSVNLEVLTDNVRILIPSSSLDGVANDLYFRLVPVKEVGERQLVEERARVERSVQSVARGRDVNVVARPMTIETNLQSRPVTLTLPLRDVELPTNAQERQEYLNKLIIFVEHSDGDKELLIPRVVEYKQGQLGLEFGVTKFSTFSILEMEGWQDSYFGAYIKGYEDGTFRPANAVTRAEIAAMVARNLRYDDTQQVTHDPFKDVASSHWAANAIAFVKQEGFMLGDATGAFNPSAPITRAEMVTVIARYQQLALLSEAESAKAFPDIAEHWAVKEIAAVKSQNIVNGYEDGKFRPNDNLTRAEAVKVINLMFERPSYSGVMTPSFTDVQTTHWAYIDIEEASRDYFLIEQ</sequence>
<feature type="domain" description="C-type lectin" evidence="2">
    <location>
        <begin position="185"/>
        <end position="291"/>
    </location>
</feature>
<dbReference type="PANTHER" id="PTHR43308">
    <property type="entry name" value="OUTER MEMBRANE PROTEIN ALPHA-RELATED"/>
    <property type="match status" value="1"/>
</dbReference>
<evidence type="ECO:0000313" key="5">
    <source>
        <dbReference type="Proteomes" id="UP000094296"/>
    </source>
</evidence>
<gene>
    <name evidence="4" type="ORF">BHF68_07990</name>
</gene>
<dbReference type="EMBL" id="MIJE01000031">
    <property type="protein sequence ID" value="OEF96577.1"/>
    <property type="molecule type" value="Genomic_DNA"/>
</dbReference>
<dbReference type="InterPro" id="IPR016187">
    <property type="entry name" value="CTDL_fold"/>
</dbReference>
<feature type="region of interest" description="Disordered" evidence="1">
    <location>
        <begin position="1677"/>
        <end position="1713"/>
    </location>
</feature>
<dbReference type="InterPro" id="IPR051465">
    <property type="entry name" value="Cell_Envelope_Struct_Comp"/>
</dbReference>
<feature type="domain" description="SLH" evidence="3">
    <location>
        <begin position="2060"/>
        <end position="2123"/>
    </location>
</feature>
<dbReference type="Pfam" id="PF07581">
    <property type="entry name" value="Glug"/>
    <property type="match status" value="4"/>
</dbReference>
<dbReference type="Proteomes" id="UP000094296">
    <property type="component" value="Unassembled WGS sequence"/>
</dbReference>
<proteinExistence type="predicted"/>